<reference evidence="2" key="1">
    <citation type="submission" date="2023-07" db="EMBL/GenBank/DDBJ databases">
        <authorList>
            <person name="Kim M.K."/>
        </authorList>
    </citation>
    <scope>NUCLEOTIDE SEQUENCE</scope>
    <source>
        <strain evidence="2">ASUV-10-1</strain>
    </source>
</reference>
<gene>
    <name evidence="2" type="ORF">Q5H93_21910</name>
</gene>
<dbReference type="PIRSF" id="PIRSF021700">
    <property type="entry name" value="3_dmu_93_MTrfase"/>
    <property type="match status" value="1"/>
</dbReference>
<name>A0ABT9BGL7_9BACT</name>
<sequence length="154" mass="17013">MQKITTFLTYNDQAEEAVRLYVSLFENSKITKITHYPPGAPMPAGAVMKVAFKLAGQQYVALNGGSYFSFAEGVSLSVACENQAEIDRLWDALTADGGQPGNCGWLKDRFGVSWQITPANLGEILRDTTPEQSQRRMQALMKMYKIDIAALEQA</sequence>
<dbReference type="Proteomes" id="UP001176429">
    <property type="component" value="Unassembled WGS sequence"/>
</dbReference>
<organism evidence="2 3">
    <name type="scientific">Hymenobacter aranciens</name>
    <dbReference type="NCBI Taxonomy" id="3063996"/>
    <lineage>
        <taxon>Bacteria</taxon>
        <taxon>Pseudomonadati</taxon>
        <taxon>Bacteroidota</taxon>
        <taxon>Cytophagia</taxon>
        <taxon>Cytophagales</taxon>
        <taxon>Hymenobacteraceae</taxon>
        <taxon>Hymenobacter</taxon>
    </lineage>
</organism>
<dbReference type="CDD" id="cd06588">
    <property type="entry name" value="PhnB_like"/>
    <property type="match status" value="1"/>
</dbReference>
<dbReference type="EMBL" id="JAUQSY010000019">
    <property type="protein sequence ID" value="MDO7877412.1"/>
    <property type="molecule type" value="Genomic_DNA"/>
</dbReference>
<evidence type="ECO:0000259" key="1">
    <source>
        <dbReference type="Pfam" id="PF06983"/>
    </source>
</evidence>
<dbReference type="Pfam" id="PF06983">
    <property type="entry name" value="3-dmu-9_3-mt"/>
    <property type="match status" value="1"/>
</dbReference>
<dbReference type="InterPro" id="IPR029068">
    <property type="entry name" value="Glyas_Bleomycin-R_OHBP_Dase"/>
</dbReference>
<dbReference type="Gene3D" id="3.10.180.10">
    <property type="entry name" value="2,3-Dihydroxybiphenyl 1,2-Dioxygenase, domain 1"/>
    <property type="match status" value="1"/>
</dbReference>
<evidence type="ECO:0000313" key="3">
    <source>
        <dbReference type="Proteomes" id="UP001176429"/>
    </source>
</evidence>
<evidence type="ECO:0000313" key="2">
    <source>
        <dbReference type="EMBL" id="MDO7877412.1"/>
    </source>
</evidence>
<keyword evidence="3" id="KW-1185">Reference proteome</keyword>
<dbReference type="SUPFAM" id="SSF54593">
    <property type="entry name" value="Glyoxalase/Bleomycin resistance protein/Dihydroxybiphenyl dioxygenase"/>
    <property type="match status" value="1"/>
</dbReference>
<accession>A0ABT9BGL7</accession>
<dbReference type="InterPro" id="IPR028973">
    <property type="entry name" value="PhnB-like"/>
</dbReference>
<feature type="domain" description="PhnB-like" evidence="1">
    <location>
        <begin position="2"/>
        <end position="117"/>
    </location>
</feature>
<protein>
    <submittedName>
        <fullName evidence="2">VOC family protein</fullName>
    </submittedName>
</protein>
<dbReference type="InterPro" id="IPR009725">
    <property type="entry name" value="3_dmu_93_MTrfase"/>
</dbReference>
<proteinExistence type="predicted"/>
<dbReference type="RefSeq" id="WP_305008840.1">
    <property type="nucleotide sequence ID" value="NZ_JAUQSY010000019.1"/>
</dbReference>
<dbReference type="PANTHER" id="PTHR33990">
    <property type="entry name" value="PROTEIN YJDN-RELATED"/>
    <property type="match status" value="1"/>
</dbReference>
<comment type="caution">
    <text evidence="2">The sequence shown here is derived from an EMBL/GenBank/DDBJ whole genome shotgun (WGS) entry which is preliminary data.</text>
</comment>